<dbReference type="Pfam" id="PF08239">
    <property type="entry name" value="SH3_3"/>
    <property type="match status" value="1"/>
</dbReference>
<feature type="region of interest" description="Disordered" evidence="1">
    <location>
        <begin position="1"/>
        <end position="23"/>
    </location>
</feature>
<dbReference type="Proteomes" id="UP000030170">
    <property type="component" value="Unassembled WGS sequence"/>
</dbReference>
<dbReference type="EMBL" id="JJML01000008">
    <property type="protein sequence ID" value="KGF73386.1"/>
    <property type="molecule type" value="Genomic_DNA"/>
</dbReference>
<gene>
    <name evidence="3" type="ORF">DO97_20055</name>
</gene>
<evidence type="ECO:0000313" key="3">
    <source>
        <dbReference type="EMBL" id="KGF73386.1"/>
    </source>
</evidence>
<accession>A0A098TM94</accession>
<proteinExistence type="predicted"/>
<name>A0A098TM94_9CYAN</name>
<sequence>MTSAVVVATPLPSSQTAPAPKKSCQPLSLRVETAGRPLNIRASSNLNAPVVGTIPNGTLIAARTLDPGKHWAAITTPSGGSGWVSTDYLTLPNQPGKSFLVAACTFYCPGCPFPPKTCCLVC</sequence>
<feature type="domain" description="SH3b" evidence="2">
    <location>
        <begin position="38"/>
        <end position="90"/>
    </location>
</feature>
<reference evidence="3 4" key="1">
    <citation type="journal article" date="2014" name="Mol. Ecol.">
        <title>Evolution of Synechococcus.</title>
        <authorList>
            <person name="Dvorak P."/>
            <person name="Casamatta D."/>
            <person name="Hasler P."/>
            <person name="Poulickova A."/>
            <person name="Ondrej V."/>
            <person name="Sanges R."/>
        </authorList>
    </citation>
    <scope>NUCLEOTIDE SEQUENCE [LARGE SCALE GENOMIC DNA]</scope>
    <source>
        <strain evidence="3 4">CAUP A 1101</strain>
    </source>
</reference>
<protein>
    <recommendedName>
        <fullName evidence="2">SH3b domain-containing protein</fullName>
    </recommendedName>
</protein>
<comment type="caution">
    <text evidence="3">The sequence shown here is derived from an EMBL/GenBank/DDBJ whole genome shotgun (WGS) entry which is preliminary data.</text>
</comment>
<evidence type="ECO:0000313" key="4">
    <source>
        <dbReference type="Proteomes" id="UP000030170"/>
    </source>
</evidence>
<keyword evidence="4" id="KW-1185">Reference proteome</keyword>
<dbReference type="RefSeq" id="WP_036531413.1">
    <property type="nucleotide sequence ID" value="NZ_JJML01000008.1"/>
</dbReference>
<organism evidence="3 4">
    <name type="scientific">Neosynechococcus sphagnicola sy1</name>
    <dbReference type="NCBI Taxonomy" id="1497020"/>
    <lineage>
        <taxon>Bacteria</taxon>
        <taxon>Bacillati</taxon>
        <taxon>Cyanobacteriota</taxon>
        <taxon>Cyanophyceae</taxon>
        <taxon>Neosynechococcales</taxon>
        <taxon>Neosynechococcaceae</taxon>
        <taxon>Neosynechococcus</taxon>
    </lineage>
</organism>
<dbReference type="AlphaFoldDB" id="A0A098TM94"/>
<evidence type="ECO:0000256" key="1">
    <source>
        <dbReference type="SAM" id="MobiDB-lite"/>
    </source>
</evidence>
<dbReference type="Gene3D" id="2.30.30.40">
    <property type="entry name" value="SH3 Domains"/>
    <property type="match status" value="1"/>
</dbReference>
<evidence type="ECO:0000259" key="2">
    <source>
        <dbReference type="Pfam" id="PF08239"/>
    </source>
</evidence>
<dbReference type="InterPro" id="IPR003646">
    <property type="entry name" value="SH3-like_bac-type"/>
</dbReference>